<evidence type="ECO:0000313" key="3">
    <source>
        <dbReference type="Proteomes" id="UP000239549"/>
    </source>
</evidence>
<gene>
    <name evidence="2" type="ORF">DCCM_0195</name>
</gene>
<reference evidence="3" key="1">
    <citation type="submission" date="2018-02" db="EMBL/GenBank/DDBJ databases">
        <title>Genome sequence of Desulfocucumis palustris strain NAW-5.</title>
        <authorList>
            <person name="Watanabe M."/>
            <person name="Kojima H."/>
            <person name="Fukui M."/>
        </authorList>
    </citation>
    <scope>NUCLEOTIDE SEQUENCE [LARGE SCALE GENOMIC DNA]</scope>
    <source>
        <strain evidence="3">NAW-5</strain>
    </source>
</reference>
<keyword evidence="3" id="KW-1185">Reference proteome</keyword>
<keyword evidence="1" id="KW-0812">Transmembrane</keyword>
<proteinExistence type="predicted"/>
<organism evidence="2 3">
    <name type="scientific">Desulfocucumis palustris</name>
    <dbReference type="NCBI Taxonomy" id="1898651"/>
    <lineage>
        <taxon>Bacteria</taxon>
        <taxon>Bacillati</taxon>
        <taxon>Bacillota</taxon>
        <taxon>Clostridia</taxon>
        <taxon>Eubacteriales</taxon>
        <taxon>Desulfocucumaceae</taxon>
        <taxon>Desulfocucumis</taxon>
    </lineage>
</organism>
<evidence type="ECO:0000256" key="1">
    <source>
        <dbReference type="SAM" id="Phobius"/>
    </source>
</evidence>
<keyword evidence="1" id="KW-0472">Membrane</keyword>
<accession>A0A2L2X7W4</accession>
<sequence>MSTIIYLSGYCFNYINRGIMHAPAVFIIIVSSVKYTLNKKEFCQVL</sequence>
<dbReference type="AlphaFoldDB" id="A0A2L2X7W4"/>
<comment type="caution">
    <text evidence="2">The sequence shown here is derived from an EMBL/GenBank/DDBJ whole genome shotgun (WGS) entry which is preliminary data.</text>
</comment>
<dbReference type="EMBL" id="BFAV01000016">
    <property type="protein sequence ID" value="GBF32004.1"/>
    <property type="molecule type" value="Genomic_DNA"/>
</dbReference>
<keyword evidence="1" id="KW-1133">Transmembrane helix</keyword>
<dbReference type="Proteomes" id="UP000239549">
    <property type="component" value="Unassembled WGS sequence"/>
</dbReference>
<protein>
    <submittedName>
        <fullName evidence="2">Uncharacterized protein</fullName>
    </submittedName>
</protein>
<name>A0A2L2X7W4_9FIRM</name>
<evidence type="ECO:0000313" key="2">
    <source>
        <dbReference type="EMBL" id="GBF32004.1"/>
    </source>
</evidence>
<feature type="transmembrane region" description="Helical" evidence="1">
    <location>
        <begin position="20"/>
        <end position="37"/>
    </location>
</feature>